<evidence type="ECO:0000256" key="1">
    <source>
        <dbReference type="SAM" id="Phobius"/>
    </source>
</evidence>
<dbReference type="Proteomes" id="UP000031368">
    <property type="component" value="Plasmid pRgalR602c"/>
</dbReference>
<proteinExistence type="predicted"/>
<dbReference type="EMBL" id="CP006880">
    <property type="protein sequence ID" value="AJD45449.1"/>
    <property type="molecule type" value="Genomic_DNA"/>
</dbReference>
<feature type="transmembrane region" description="Helical" evidence="1">
    <location>
        <begin position="22"/>
        <end position="43"/>
    </location>
</feature>
<accession>A0A0B4XBU4</accession>
<keyword evidence="2" id="KW-0614">Plasmid</keyword>
<geneLocation type="plasmid" evidence="2 3">
    <name>pRgalR602c</name>
</geneLocation>
<keyword evidence="1" id="KW-0812">Transmembrane</keyword>
<evidence type="ECO:0000313" key="3">
    <source>
        <dbReference type="Proteomes" id="UP000031368"/>
    </source>
</evidence>
<protein>
    <submittedName>
        <fullName evidence="2">Uncharacterized protein</fullName>
    </submittedName>
</protein>
<name>A0A0B4XBU4_9HYPH</name>
<evidence type="ECO:0000313" key="2">
    <source>
        <dbReference type="EMBL" id="AJD45449.1"/>
    </source>
</evidence>
<gene>
    <name evidence="2" type="ORF">RGR602_PC01423</name>
</gene>
<keyword evidence="1" id="KW-1133">Transmembrane helix</keyword>
<sequence>MLWNLDTPAAARRTVGAFDGDIVSLHFLCLAFLANFSAAAITCGRIEDMANSRILVAGLVADETLARRRAGR</sequence>
<dbReference type="KEGG" id="rga:RGR602_PC01423"/>
<dbReference type="AlphaFoldDB" id="A0A0B4XBU4"/>
<organism evidence="2 3">
    <name type="scientific">Rhizobium gallicum bv. gallicum R602sp</name>
    <dbReference type="NCBI Taxonomy" id="1041138"/>
    <lineage>
        <taxon>Bacteria</taxon>
        <taxon>Pseudomonadati</taxon>
        <taxon>Pseudomonadota</taxon>
        <taxon>Alphaproteobacteria</taxon>
        <taxon>Hyphomicrobiales</taxon>
        <taxon>Rhizobiaceae</taxon>
        <taxon>Rhizobium/Agrobacterium group</taxon>
        <taxon>Rhizobium</taxon>
    </lineage>
</organism>
<reference evidence="2 3" key="1">
    <citation type="submission" date="2013-11" db="EMBL/GenBank/DDBJ databases">
        <title>Complete genome sequence of Rhizobium gallicum bv. gallicum R602.</title>
        <authorList>
            <person name="Bustos P."/>
            <person name="Santamaria R.I."/>
            <person name="Lozano L."/>
            <person name="Acosta J.L."/>
            <person name="Ormeno-Orrillo E."/>
            <person name="Rogel M.A."/>
            <person name="Romero D."/>
            <person name="Cevallos M.A."/>
            <person name="Martinez-Romero E."/>
            <person name="Gonzalez V."/>
        </authorList>
    </citation>
    <scope>NUCLEOTIDE SEQUENCE [LARGE SCALE GENOMIC DNA]</scope>
    <source>
        <strain evidence="2 3">R602</strain>
        <plasmid evidence="2 3">pRgalR602c</plasmid>
    </source>
</reference>
<keyword evidence="3" id="KW-1185">Reference proteome</keyword>
<keyword evidence="1" id="KW-0472">Membrane</keyword>
<dbReference type="HOGENOM" id="CLU_2719506_0_0_5"/>